<evidence type="ECO:0000313" key="2">
    <source>
        <dbReference type="Proteomes" id="UP000540519"/>
    </source>
</evidence>
<evidence type="ECO:0000313" key="1">
    <source>
        <dbReference type="EMBL" id="MUH36019.1"/>
    </source>
</evidence>
<accession>A0A7X3D1C2</accession>
<dbReference type="AlphaFoldDB" id="A0A7X3D1C2"/>
<keyword evidence="2" id="KW-1185">Reference proteome</keyword>
<protein>
    <submittedName>
        <fullName evidence="1">Uncharacterized protein</fullName>
    </submittedName>
</protein>
<comment type="caution">
    <text evidence="1">The sequence shown here is derived from an EMBL/GenBank/DDBJ whole genome shotgun (WGS) entry which is preliminary data.</text>
</comment>
<dbReference type="OrthoDB" id="1163957at2"/>
<name>A0A7X3D1C2_9FLAO</name>
<proteinExistence type="predicted"/>
<dbReference type="Proteomes" id="UP000540519">
    <property type="component" value="Unassembled WGS sequence"/>
</dbReference>
<dbReference type="RefSeq" id="WP_155599673.1">
    <property type="nucleotide sequence ID" value="NZ_RCNR01000013.1"/>
</dbReference>
<dbReference type="EMBL" id="RCNR01000013">
    <property type="protein sequence ID" value="MUH36019.1"/>
    <property type="molecule type" value="Genomic_DNA"/>
</dbReference>
<sequence length="164" mass="18701">MKYIYPKLLFVCLSVAIYCNNKSEKGNHSSNVEHTNNYSLLVQRGAFHFDSFEITKNKISHIPGISSNFETSTINEKSQTFLDSLQTLGFFKKLEAKGFWNLKTRYGSETSCTSQLIVTLTTNGKSKTVICDDYQTDCPELIKYIEKKVVELEGNDLKRMYLPG</sequence>
<reference evidence="1 2" key="1">
    <citation type="journal article" date="2019" name="Mar. Drugs">
        <title>Comparative Genomics and CAZyme Genome Repertoires of Marine Zobellia amurskyensis KMM 3526(T) and Zobellia laminariae KMM 3676(T).</title>
        <authorList>
            <person name="Chernysheva N."/>
            <person name="Bystritskaya E."/>
            <person name="Stenkova A."/>
            <person name="Golovkin I."/>
            <person name="Nedashkovskaya O."/>
            <person name="Isaeva M."/>
        </authorList>
    </citation>
    <scope>NUCLEOTIDE SEQUENCE [LARGE SCALE GENOMIC DNA]</scope>
    <source>
        <strain evidence="1 2">KMM 3526</strain>
    </source>
</reference>
<gene>
    <name evidence="1" type="ORF">D9O36_09215</name>
</gene>
<organism evidence="1 2">
    <name type="scientific">Zobellia amurskyensis</name>
    <dbReference type="NCBI Taxonomy" id="248905"/>
    <lineage>
        <taxon>Bacteria</taxon>
        <taxon>Pseudomonadati</taxon>
        <taxon>Bacteroidota</taxon>
        <taxon>Flavobacteriia</taxon>
        <taxon>Flavobacteriales</taxon>
        <taxon>Flavobacteriaceae</taxon>
        <taxon>Zobellia</taxon>
    </lineage>
</organism>